<feature type="transmembrane region" description="Helical" evidence="1">
    <location>
        <begin position="189"/>
        <end position="207"/>
    </location>
</feature>
<comment type="caution">
    <text evidence="2">The sequence shown here is derived from an EMBL/GenBank/DDBJ whole genome shotgun (WGS) entry which is preliminary data.</text>
</comment>
<dbReference type="STRING" id="29367.CLPUN_46620"/>
<keyword evidence="3" id="KW-1185">Reference proteome</keyword>
<dbReference type="EMBL" id="LZZM01000221">
    <property type="protein sequence ID" value="OOM72687.1"/>
    <property type="molecule type" value="Genomic_DNA"/>
</dbReference>
<reference evidence="2 3" key="1">
    <citation type="submission" date="2016-05" db="EMBL/GenBank/DDBJ databases">
        <title>Microbial solvent formation.</title>
        <authorList>
            <person name="Poehlein A."/>
            <person name="Montoya Solano J.D."/>
            <person name="Flitsch S."/>
            <person name="Krabben P."/>
            <person name="Duerre P."/>
            <person name="Daniel R."/>
        </authorList>
    </citation>
    <scope>NUCLEOTIDE SEQUENCE [LARGE SCALE GENOMIC DNA]</scope>
    <source>
        <strain evidence="2 3">DSM 2619</strain>
    </source>
</reference>
<evidence type="ECO:0000313" key="3">
    <source>
        <dbReference type="Proteomes" id="UP000190890"/>
    </source>
</evidence>
<dbReference type="OrthoDB" id="1928173at2"/>
<feature type="transmembrane region" description="Helical" evidence="1">
    <location>
        <begin position="213"/>
        <end position="234"/>
    </location>
</feature>
<dbReference type="Proteomes" id="UP000190890">
    <property type="component" value="Unassembled WGS sequence"/>
</dbReference>
<feature type="transmembrane region" description="Helical" evidence="1">
    <location>
        <begin position="145"/>
        <end position="168"/>
    </location>
</feature>
<evidence type="ECO:0000313" key="2">
    <source>
        <dbReference type="EMBL" id="OOM72687.1"/>
    </source>
</evidence>
<keyword evidence="1" id="KW-0472">Membrane</keyword>
<keyword evidence="1" id="KW-0812">Transmembrane</keyword>
<evidence type="ECO:0008006" key="4">
    <source>
        <dbReference type="Google" id="ProtNLM"/>
    </source>
</evidence>
<dbReference type="AlphaFoldDB" id="A0A1S8T4G4"/>
<accession>A0A1S8T4G4</accession>
<evidence type="ECO:0000256" key="1">
    <source>
        <dbReference type="SAM" id="Phobius"/>
    </source>
</evidence>
<feature type="transmembrane region" description="Helical" evidence="1">
    <location>
        <begin position="119"/>
        <end position="139"/>
    </location>
</feature>
<keyword evidence="1" id="KW-1133">Transmembrane helix</keyword>
<sequence>MKSKYVMISGLAFSEESDMKRLKNYASQGWILEDIIGGFFYKLKKDKPQDIVYNLDYQTDVNEEYLTIFKEAGWKLVVSVENQMHIFSAEAGIKPIYSDCESEIDKYTRMRNRTRKGTIYSLIVAIALICLLVASVNFLRSTFLIIFGLLIIDICVFIFNYMPYLAYNSRIKKIQKDYRCKSEIINGKVLGKIYVFSGVIFLVLGILDLIQKKYIAVFFMILGLSNIVISLNHYKKYKKA</sequence>
<dbReference type="InterPro" id="IPR021359">
    <property type="entry name" value="DUF2812"/>
</dbReference>
<name>A0A1S8T4G4_9CLOT</name>
<dbReference type="RefSeq" id="WP_077849578.1">
    <property type="nucleotide sequence ID" value="NZ_LZZM01000221.1"/>
</dbReference>
<proteinExistence type="predicted"/>
<protein>
    <recommendedName>
        <fullName evidence="4">DUF2812 domain-containing protein</fullName>
    </recommendedName>
</protein>
<gene>
    <name evidence="2" type="ORF">CLPUN_46620</name>
</gene>
<organism evidence="2 3">
    <name type="scientific">Clostridium puniceum</name>
    <dbReference type="NCBI Taxonomy" id="29367"/>
    <lineage>
        <taxon>Bacteria</taxon>
        <taxon>Bacillati</taxon>
        <taxon>Bacillota</taxon>
        <taxon>Clostridia</taxon>
        <taxon>Eubacteriales</taxon>
        <taxon>Clostridiaceae</taxon>
        <taxon>Clostridium</taxon>
    </lineage>
</organism>
<dbReference type="Pfam" id="PF11193">
    <property type="entry name" value="DUF2812"/>
    <property type="match status" value="1"/>
</dbReference>